<evidence type="ECO:0000256" key="1">
    <source>
        <dbReference type="SAM" id="Phobius"/>
    </source>
</evidence>
<evidence type="ECO:0000313" key="3">
    <source>
        <dbReference type="Proteomes" id="UP000729402"/>
    </source>
</evidence>
<dbReference type="EMBL" id="JAAALK010000086">
    <property type="protein sequence ID" value="KAG8081947.1"/>
    <property type="molecule type" value="Genomic_DNA"/>
</dbReference>
<keyword evidence="1" id="KW-1133">Transmembrane helix</keyword>
<feature type="transmembrane region" description="Helical" evidence="1">
    <location>
        <begin position="138"/>
        <end position="154"/>
    </location>
</feature>
<keyword evidence="1" id="KW-0812">Transmembrane</keyword>
<keyword evidence="1" id="KW-0472">Membrane</keyword>
<accession>A0A8J5VRQ7</accession>
<proteinExistence type="predicted"/>
<reference evidence="2" key="1">
    <citation type="journal article" date="2021" name="bioRxiv">
        <title>Whole Genome Assembly and Annotation of Northern Wild Rice, Zizania palustris L., Supports a Whole Genome Duplication in the Zizania Genus.</title>
        <authorList>
            <person name="Haas M."/>
            <person name="Kono T."/>
            <person name="Macchietto M."/>
            <person name="Millas R."/>
            <person name="McGilp L."/>
            <person name="Shao M."/>
            <person name="Duquette J."/>
            <person name="Hirsch C.N."/>
            <person name="Kimball J."/>
        </authorList>
    </citation>
    <scope>NUCLEOTIDE SEQUENCE</scope>
    <source>
        <tissue evidence="2">Fresh leaf tissue</tissue>
    </source>
</reference>
<evidence type="ECO:0000313" key="2">
    <source>
        <dbReference type="EMBL" id="KAG8081947.1"/>
    </source>
</evidence>
<name>A0A8J5VRQ7_ZIZPA</name>
<organism evidence="2 3">
    <name type="scientific">Zizania palustris</name>
    <name type="common">Northern wild rice</name>
    <dbReference type="NCBI Taxonomy" id="103762"/>
    <lineage>
        <taxon>Eukaryota</taxon>
        <taxon>Viridiplantae</taxon>
        <taxon>Streptophyta</taxon>
        <taxon>Embryophyta</taxon>
        <taxon>Tracheophyta</taxon>
        <taxon>Spermatophyta</taxon>
        <taxon>Magnoliopsida</taxon>
        <taxon>Liliopsida</taxon>
        <taxon>Poales</taxon>
        <taxon>Poaceae</taxon>
        <taxon>BOP clade</taxon>
        <taxon>Oryzoideae</taxon>
        <taxon>Oryzeae</taxon>
        <taxon>Zizaniinae</taxon>
        <taxon>Zizania</taxon>
    </lineage>
</organism>
<keyword evidence="3" id="KW-1185">Reference proteome</keyword>
<dbReference type="Proteomes" id="UP000729402">
    <property type="component" value="Unassembled WGS sequence"/>
</dbReference>
<feature type="transmembrane region" description="Helical" evidence="1">
    <location>
        <begin position="96"/>
        <end position="118"/>
    </location>
</feature>
<sequence>MAGKRGKALLTVRTMAADSAEKDNGEKAAISRSSRLGLQFLAAWPLYPPAVGGRRWPSFCAFPSVSSCRRTTSTNFSRFVCLFHRFAHIDDIEERVVAWTFLPPVYVCYGSYFAVVRILGLLAPSTCSPLCYFQDVDYVGYVLSLYLVLFGFLCL</sequence>
<protein>
    <submittedName>
        <fullName evidence="2">Uncharacterized protein</fullName>
    </submittedName>
</protein>
<reference evidence="2" key="2">
    <citation type="submission" date="2021-02" db="EMBL/GenBank/DDBJ databases">
        <authorList>
            <person name="Kimball J.A."/>
            <person name="Haas M.W."/>
            <person name="Macchietto M."/>
            <person name="Kono T."/>
            <person name="Duquette J."/>
            <person name="Shao M."/>
        </authorList>
    </citation>
    <scope>NUCLEOTIDE SEQUENCE</scope>
    <source>
        <tissue evidence="2">Fresh leaf tissue</tissue>
    </source>
</reference>
<gene>
    <name evidence="2" type="ORF">GUJ93_ZPchr0014g47670</name>
</gene>
<dbReference type="AlphaFoldDB" id="A0A8J5VRQ7"/>
<comment type="caution">
    <text evidence="2">The sequence shown here is derived from an EMBL/GenBank/DDBJ whole genome shotgun (WGS) entry which is preliminary data.</text>
</comment>